<keyword evidence="2 4" id="KW-0378">Hydrolase</keyword>
<feature type="site" description="Important for substrate specificity" evidence="4">
    <location>
        <position position="82"/>
    </location>
</feature>
<dbReference type="SUPFAM" id="SSF52972">
    <property type="entry name" value="ITPase-like"/>
    <property type="match status" value="1"/>
</dbReference>
<comment type="subcellular location">
    <subcellularLocation>
        <location evidence="4">Cytoplasm</location>
    </subcellularLocation>
</comment>
<dbReference type="PANTHER" id="PTHR43213">
    <property type="entry name" value="BIFUNCTIONAL DTTP/UTP PYROPHOSPHATASE/METHYLTRANSFERASE PROTEIN-RELATED"/>
    <property type="match status" value="1"/>
</dbReference>
<name>A0ABQ1QTC7_9FLAO</name>
<evidence type="ECO:0000313" key="6">
    <source>
        <dbReference type="Proteomes" id="UP000625780"/>
    </source>
</evidence>
<evidence type="ECO:0000256" key="2">
    <source>
        <dbReference type="ARBA" id="ARBA00022801"/>
    </source>
</evidence>
<dbReference type="Gene3D" id="3.90.950.10">
    <property type="match status" value="1"/>
</dbReference>
<feature type="site" description="Important for substrate specificity" evidence="4">
    <location>
        <position position="164"/>
    </location>
</feature>
<dbReference type="NCBIfam" id="TIGR00172">
    <property type="entry name" value="maf"/>
    <property type="match status" value="1"/>
</dbReference>
<comment type="cofactor">
    <cofactor evidence="1 4">
        <name>a divalent metal cation</name>
        <dbReference type="ChEBI" id="CHEBI:60240"/>
    </cofactor>
</comment>
<keyword evidence="3 4" id="KW-0546">Nucleotide metabolism</keyword>
<comment type="catalytic activity">
    <reaction evidence="4">
        <text>dTTP + H2O = dTMP + diphosphate + H(+)</text>
        <dbReference type="Rhea" id="RHEA:28534"/>
        <dbReference type="ChEBI" id="CHEBI:15377"/>
        <dbReference type="ChEBI" id="CHEBI:15378"/>
        <dbReference type="ChEBI" id="CHEBI:33019"/>
        <dbReference type="ChEBI" id="CHEBI:37568"/>
        <dbReference type="ChEBI" id="CHEBI:63528"/>
        <dbReference type="EC" id="3.6.1.9"/>
    </reaction>
</comment>
<comment type="caution">
    <text evidence="5">The sequence shown here is derived from an EMBL/GenBank/DDBJ whole genome shotgun (WGS) entry which is preliminary data.</text>
</comment>
<feature type="active site" description="Proton acceptor" evidence="4">
    <location>
        <position position="81"/>
    </location>
</feature>
<organism evidence="5 6">
    <name type="scientific">Muriicola marianensis</name>
    <dbReference type="NCBI Taxonomy" id="1324801"/>
    <lineage>
        <taxon>Bacteria</taxon>
        <taxon>Pseudomonadati</taxon>
        <taxon>Bacteroidota</taxon>
        <taxon>Flavobacteriia</taxon>
        <taxon>Flavobacteriales</taxon>
        <taxon>Flavobacteriaceae</taxon>
        <taxon>Muriicola</taxon>
    </lineage>
</organism>
<comment type="catalytic activity">
    <reaction evidence="4">
        <text>UTP + H2O = UMP + diphosphate + H(+)</text>
        <dbReference type="Rhea" id="RHEA:29395"/>
        <dbReference type="ChEBI" id="CHEBI:15377"/>
        <dbReference type="ChEBI" id="CHEBI:15378"/>
        <dbReference type="ChEBI" id="CHEBI:33019"/>
        <dbReference type="ChEBI" id="CHEBI:46398"/>
        <dbReference type="ChEBI" id="CHEBI:57865"/>
        <dbReference type="EC" id="3.6.1.9"/>
    </reaction>
</comment>
<evidence type="ECO:0000256" key="1">
    <source>
        <dbReference type="ARBA" id="ARBA00001968"/>
    </source>
</evidence>
<dbReference type="InterPro" id="IPR029001">
    <property type="entry name" value="ITPase-like_fam"/>
</dbReference>
<keyword evidence="4" id="KW-0963">Cytoplasm</keyword>
<gene>
    <name evidence="5" type="ORF">GCM10011361_04510</name>
</gene>
<accession>A0ABQ1QTC7</accession>
<evidence type="ECO:0000313" key="5">
    <source>
        <dbReference type="EMBL" id="GGD40459.1"/>
    </source>
</evidence>
<dbReference type="Pfam" id="PF02545">
    <property type="entry name" value="Maf"/>
    <property type="match status" value="1"/>
</dbReference>
<reference evidence="6" key="1">
    <citation type="journal article" date="2019" name="Int. J. Syst. Evol. Microbiol.">
        <title>The Global Catalogue of Microorganisms (GCM) 10K type strain sequencing project: providing services to taxonomists for standard genome sequencing and annotation.</title>
        <authorList>
            <consortium name="The Broad Institute Genomics Platform"/>
            <consortium name="The Broad Institute Genome Sequencing Center for Infectious Disease"/>
            <person name="Wu L."/>
            <person name="Ma J."/>
        </authorList>
    </citation>
    <scope>NUCLEOTIDE SEQUENCE [LARGE SCALE GENOMIC DNA]</scope>
    <source>
        <strain evidence="6">CGMCC 1.12606</strain>
    </source>
</reference>
<sequence length="199" mass="22757">MIENPLSVRLIEYRILLASGSPRRQEFLRLMGIPFQVIRNEVDEHYPSHLKEAEISDYLAVLKSESLKKNLSTREILITADTVVWYNGTSLAKPKDVEETCKMLETLSGQWHKVITSVCFTTLDAQRVVNCTTDVRFRKLEADEIRYYAEHFSPLDKAGAYGIQEWLGMVGIDEIRGSYTNVVGLPTHIVYKTLMAMAR</sequence>
<dbReference type="EC" id="3.6.1.9" evidence="4"/>
<proteinExistence type="inferred from homology"/>
<dbReference type="InterPro" id="IPR003697">
    <property type="entry name" value="Maf-like"/>
</dbReference>
<comment type="caution">
    <text evidence="4">Lacks conserved residue(s) required for the propagation of feature annotation.</text>
</comment>
<dbReference type="RefSeq" id="WP_188369078.1">
    <property type="nucleotide sequence ID" value="NZ_BMFH01000001.1"/>
</dbReference>
<dbReference type="EMBL" id="BMFH01000001">
    <property type="protein sequence ID" value="GGD40459.1"/>
    <property type="molecule type" value="Genomic_DNA"/>
</dbReference>
<comment type="function">
    <text evidence="4">Nucleoside triphosphate pyrophosphatase that hydrolyzes dTTP and UTP. May have a dual role in cell division arrest and in preventing the incorporation of modified nucleotides into cellular nucleic acids.</text>
</comment>
<evidence type="ECO:0000256" key="4">
    <source>
        <dbReference type="HAMAP-Rule" id="MF_00528"/>
    </source>
</evidence>
<comment type="similarity">
    <text evidence="4">Belongs to the Maf family. YhdE subfamily.</text>
</comment>
<evidence type="ECO:0000256" key="3">
    <source>
        <dbReference type="ARBA" id="ARBA00023080"/>
    </source>
</evidence>
<dbReference type="PIRSF" id="PIRSF006305">
    <property type="entry name" value="Maf"/>
    <property type="match status" value="1"/>
</dbReference>
<dbReference type="HAMAP" id="MF_00528">
    <property type="entry name" value="Maf"/>
    <property type="match status" value="1"/>
</dbReference>
<dbReference type="PANTHER" id="PTHR43213:SF5">
    <property type="entry name" value="BIFUNCTIONAL DTTP_UTP PYROPHOSPHATASE_METHYLTRANSFERASE PROTEIN-RELATED"/>
    <property type="match status" value="1"/>
</dbReference>
<keyword evidence="6" id="KW-1185">Reference proteome</keyword>
<feature type="site" description="Important for substrate specificity" evidence="4">
    <location>
        <position position="23"/>
    </location>
</feature>
<dbReference type="Proteomes" id="UP000625780">
    <property type="component" value="Unassembled WGS sequence"/>
</dbReference>
<protein>
    <recommendedName>
        <fullName evidence="4">dTTP/UTP pyrophosphatase</fullName>
        <shortName evidence="4">dTTPase/UTPase</shortName>
        <ecNumber evidence="4">3.6.1.9</ecNumber>
    </recommendedName>
    <alternativeName>
        <fullName evidence="4">Nucleoside triphosphate pyrophosphatase</fullName>
    </alternativeName>
    <alternativeName>
        <fullName evidence="4">Nucleotide pyrophosphatase</fullName>
        <shortName evidence="4">Nucleotide PPase</shortName>
    </alternativeName>
</protein>
<dbReference type="CDD" id="cd00555">
    <property type="entry name" value="Maf"/>
    <property type="match status" value="1"/>
</dbReference>